<dbReference type="Proteomes" id="UP000283260">
    <property type="component" value="Unassembled WGS sequence"/>
</dbReference>
<organism evidence="1 2">
    <name type="scientific">Pseudomonas frederiksbergensis</name>
    <dbReference type="NCBI Taxonomy" id="104087"/>
    <lineage>
        <taxon>Bacteria</taxon>
        <taxon>Pseudomonadati</taxon>
        <taxon>Pseudomonadota</taxon>
        <taxon>Gammaproteobacteria</taxon>
        <taxon>Pseudomonadales</taxon>
        <taxon>Pseudomonadaceae</taxon>
        <taxon>Pseudomonas</taxon>
    </lineage>
</organism>
<name>A0A423J5S8_9PSED</name>
<gene>
    <name evidence="1" type="ORF">BK661_13315</name>
</gene>
<proteinExistence type="predicted"/>
<sequence>MSRSLGLREDQRVGEVLATRIAGLFPLDPVWCIREQARSHIGPELLHRWCEQHKSPVGAGLLAKRPVQPVNI</sequence>
<dbReference type="EMBL" id="MOBL01000012">
    <property type="protein sequence ID" value="RON33050.1"/>
    <property type="molecule type" value="Genomic_DNA"/>
</dbReference>
<protein>
    <submittedName>
        <fullName evidence="1">Uncharacterized protein</fullName>
    </submittedName>
</protein>
<evidence type="ECO:0000313" key="2">
    <source>
        <dbReference type="Proteomes" id="UP000283260"/>
    </source>
</evidence>
<reference evidence="1 2" key="1">
    <citation type="submission" date="2016-10" db="EMBL/GenBank/DDBJ databases">
        <title>Comparative genome analysis of multiple Pseudomonas spp. focuses on biocontrol and plant growth promoting traits.</title>
        <authorList>
            <person name="Tao X.-Y."/>
            <person name="Taylor C.G."/>
        </authorList>
    </citation>
    <scope>NUCLEOTIDE SEQUENCE [LARGE SCALE GENOMIC DNA]</scope>
    <source>
        <strain evidence="1 2">94G2</strain>
    </source>
</reference>
<comment type="caution">
    <text evidence="1">The sequence shown here is derived from an EMBL/GenBank/DDBJ whole genome shotgun (WGS) entry which is preliminary data.</text>
</comment>
<dbReference type="AlphaFoldDB" id="A0A423J5S8"/>
<accession>A0A423J5S8</accession>
<evidence type="ECO:0000313" key="1">
    <source>
        <dbReference type="EMBL" id="RON33050.1"/>
    </source>
</evidence>